<name>A0A9E6ZFI8_ALIAG</name>
<evidence type="ECO:0000313" key="1">
    <source>
        <dbReference type="EMBL" id="UNO48062.1"/>
    </source>
</evidence>
<dbReference type="AlphaFoldDB" id="A0A9E6ZFI8"/>
<organism evidence="1 2">
    <name type="scientific">Alicyclobacillus acidoterrestris (strain ATCC 49025 / DSM 3922 / CIP 106132 / NCIMB 13137 / GD3B)</name>
    <dbReference type="NCBI Taxonomy" id="1356854"/>
    <lineage>
        <taxon>Bacteria</taxon>
        <taxon>Bacillati</taxon>
        <taxon>Bacillota</taxon>
        <taxon>Bacilli</taxon>
        <taxon>Bacillales</taxon>
        <taxon>Alicyclobacillaceae</taxon>
        <taxon>Alicyclobacillus</taxon>
    </lineage>
</organism>
<dbReference type="KEGG" id="aaco:K1I37_15420"/>
<dbReference type="RefSeq" id="WP_152498760.1">
    <property type="nucleotide sequence ID" value="NZ_AURB01000124.1"/>
</dbReference>
<sequence length="152" mass="15717">MRYIDLATMSMTPGSGIAETKIPLWWADGTTVSNTSSGNALGDGAGLNSDSPATSNQSLFTLSSNWPLQMQFALETTVRSSSTSYTASANLIDMSNSETAISGSQVSTTSTTLTVIRSGKFNLTPGHTYGVAGSSNGGSVVFSDASLIIFPQ</sequence>
<reference evidence="2" key="1">
    <citation type="journal article" date="2022" name="G3 (Bethesda)">
        <title>Unveiling the complete genome sequence of Alicyclobacillus acidoterrestris DSM 3922T, a taint-producing strain.</title>
        <authorList>
            <person name="Leonardo I.C."/>
            <person name="Barreto Crespo M.T."/>
            <person name="Gaspar F.B."/>
        </authorList>
    </citation>
    <scope>NUCLEOTIDE SEQUENCE [LARGE SCALE GENOMIC DNA]</scope>
    <source>
        <strain evidence="2">DSM 3922</strain>
    </source>
</reference>
<protein>
    <submittedName>
        <fullName evidence="1">Uncharacterized protein</fullName>
    </submittedName>
</protein>
<dbReference type="Proteomes" id="UP000829401">
    <property type="component" value="Chromosome"/>
</dbReference>
<proteinExistence type="predicted"/>
<dbReference type="EMBL" id="CP080467">
    <property type="protein sequence ID" value="UNO48062.1"/>
    <property type="molecule type" value="Genomic_DNA"/>
</dbReference>
<keyword evidence="2" id="KW-1185">Reference proteome</keyword>
<evidence type="ECO:0000313" key="2">
    <source>
        <dbReference type="Proteomes" id="UP000829401"/>
    </source>
</evidence>
<gene>
    <name evidence="1" type="ORF">K1I37_15420</name>
</gene>
<dbReference type="OrthoDB" id="10017445at2"/>
<accession>A0A9E6ZFI8</accession>